<comment type="similarity">
    <text evidence="8">Belongs to the shikimate dehydrogenase family.</text>
</comment>
<feature type="domain" description="Quinate/shikimate 5-dehydrogenase/glutamyl-tRNA reductase" evidence="9">
    <location>
        <begin position="145"/>
        <end position="210"/>
    </location>
</feature>
<feature type="binding site" evidence="8">
    <location>
        <begin position="175"/>
        <end position="180"/>
    </location>
    <ligand>
        <name>NADP(+)</name>
        <dbReference type="ChEBI" id="CHEBI:58349"/>
    </ligand>
</feature>
<feature type="binding site" evidence="8">
    <location>
        <position position="238"/>
    </location>
    <ligand>
        <name>NADP(+)</name>
        <dbReference type="ChEBI" id="CHEBI:58349"/>
    </ligand>
</feature>
<dbReference type="EMBL" id="JXMS01000006">
    <property type="protein sequence ID" value="OBQ54800.1"/>
    <property type="molecule type" value="Genomic_DNA"/>
</dbReference>
<dbReference type="Pfam" id="PF08501">
    <property type="entry name" value="Shikimate_dh_N"/>
    <property type="match status" value="1"/>
</dbReference>
<evidence type="ECO:0000256" key="3">
    <source>
        <dbReference type="ARBA" id="ARBA00022605"/>
    </source>
</evidence>
<keyword evidence="3 8" id="KW-0028">Amino-acid biosynthesis</keyword>
<evidence type="ECO:0000256" key="6">
    <source>
        <dbReference type="ARBA" id="ARBA00023141"/>
    </source>
</evidence>
<comment type="catalytic activity">
    <reaction evidence="7 8">
        <text>shikimate + NADP(+) = 3-dehydroshikimate + NADPH + H(+)</text>
        <dbReference type="Rhea" id="RHEA:17737"/>
        <dbReference type="ChEBI" id="CHEBI:15378"/>
        <dbReference type="ChEBI" id="CHEBI:16630"/>
        <dbReference type="ChEBI" id="CHEBI:36208"/>
        <dbReference type="ChEBI" id="CHEBI:57783"/>
        <dbReference type="ChEBI" id="CHEBI:58349"/>
        <dbReference type="EC" id="1.1.1.25"/>
    </reaction>
</comment>
<dbReference type="Pfam" id="PF01488">
    <property type="entry name" value="Shikimate_DH"/>
    <property type="match status" value="1"/>
</dbReference>
<evidence type="ECO:0000259" key="11">
    <source>
        <dbReference type="Pfam" id="PF18317"/>
    </source>
</evidence>
<evidence type="ECO:0000256" key="1">
    <source>
        <dbReference type="ARBA" id="ARBA00004871"/>
    </source>
</evidence>
<evidence type="ECO:0000313" key="12">
    <source>
        <dbReference type="EMBL" id="OBQ54800.1"/>
    </source>
</evidence>
<dbReference type="InterPro" id="IPR006151">
    <property type="entry name" value="Shikm_DH/Glu-tRNA_Rdtase"/>
</dbReference>
<feature type="binding site" evidence="8">
    <location>
        <position position="261"/>
    </location>
    <ligand>
        <name>NADP(+)</name>
        <dbReference type="ChEBI" id="CHEBI:58349"/>
    </ligand>
</feature>
<keyword evidence="6 8" id="KW-0057">Aromatic amino acid biosynthesis</keyword>
<comment type="subunit">
    <text evidence="8">Homodimer.</text>
</comment>
<dbReference type="GO" id="GO:0019632">
    <property type="term" value="P:shikimate metabolic process"/>
    <property type="evidence" value="ECO:0007669"/>
    <property type="project" value="InterPro"/>
</dbReference>
<comment type="caution">
    <text evidence="8">Lacks conserved residue(s) required for the propagation of feature annotation.</text>
</comment>
<dbReference type="AlphaFoldDB" id="A0A1B7XH15"/>
<comment type="caution">
    <text evidence="12">The sequence shown here is derived from an EMBL/GenBank/DDBJ whole genome shotgun (WGS) entry which is preliminary data.</text>
</comment>
<feature type="binding site" evidence="8">
    <location>
        <begin position="151"/>
        <end position="155"/>
    </location>
    <ligand>
        <name>NADP(+)</name>
        <dbReference type="ChEBI" id="CHEBI:58349"/>
    </ligand>
</feature>
<dbReference type="STRING" id="1560234.SP90_04760"/>
<comment type="pathway">
    <text evidence="1 8">Metabolic intermediate biosynthesis; chorismate biosynthesis; chorismate from D-erythrose 4-phosphate and phosphoenolpyruvate: step 4/7.</text>
</comment>
<keyword evidence="5 8" id="KW-0560">Oxidoreductase</keyword>
<evidence type="ECO:0000256" key="5">
    <source>
        <dbReference type="ARBA" id="ARBA00023002"/>
    </source>
</evidence>
<dbReference type="InterPro" id="IPR022893">
    <property type="entry name" value="Shikimate_DH_fam"/>
</dbReference>
<feature type="domain" description="Shikimate dehydrogenase substrate binding N-terminal" evidence="10">
    <location>
        <begin position="34"/>
        <end position="116"/>
    </location>
</feature>
<protein>
    <recommendedName>
        <fullName evidence="2 8">Shikimate dehydrogenase (NADP(+))</fullName>
        <shortName evidence="8">SDH</shortName>
        <ecNumber evidence="2 8">1.1.1.25</ecNumber>
    </recommendedName>
</protein>
<keyword evidence="13" id="KW-1185">Reference proteome</keyword>
<feature type="binding site" evidence="8">
    <location>
        <position position="240"/>
    </location>
    <ligand>
        <name>shikimate</name>
        <dbReference type="ChEBI" id="CHEBI:36208"/>
    </ligand>
</feature>
<dbReference type="EC" id="1.1.1.25" evidence="2 8"/>
<organism evidence="12 13">
    <name type="scientific">Halodesulfovibrio spirochaetisodalis</name>
    <dbReference type="NCBI Taxonomy" id="1560234"/>
    <lineage>
        <taxon>Bacteria</taxon>
        <taxon>Pseudomonadati</taxon>
        <taxon>Thermodesulfobacteriota</taxon>
        <taxon>Desulfovibrionia</taxon>
        <taxon>Desulfovibrionales</taxon>
        <taxon>Desulfovibrionaceae</taxon>
        <taxon>Halodesulfovibrio</taxon>
    </lineage>
</organism>
<dbReference type="InterPro" id="IPR046346">
    <property type="entry name" value="Aminoacid_DH-like_N_sf"/>
</dbReference>
<reference evidence="12 13" key="1">
    <citation type="submission" date="2015-01" db="EMBL/GenBank/DDBJ databases">
        <title>Desulfovibrio sp. JC271 draft genome sequence.</title>
        <authorList>
            <person name="Shivani Y."/>
            <person name="Subhash Y."/>
            <person name="Sasikala C."/>
            <person name="Ramana C.V."/>
        </authorList>
    </citation>
    <scope>NUCLEOTIDE SEQUENCE [LARGE SCALE GENOMIC DNA]</scope>
    <source>
        <strain evidence="12 13">JC271</strain>
    </source>
</reference>
<feature type="binding site" evidence="8">
    <location>
        <position position="89"/>
    </location>
    <ligand>
        <name>shikimate</name>
        <dbReference type="ChEBI" id="CHEBI:36208"/>
    </ligand>
</feature>
<feature type="binding site" evidence="8">
    <location>
        <position position="129"/>
    </location>
    <ligand>
        <name>shikimate</name>
        <dbReference type="ChEBI" id="CHEBI:36208"/>
    </ligand>
</feature>
<dbReference type="SUPFAM" id="SSF51735">
    <property type="entry name" value="NAD(P)-binding Rossmann-fold domains"/>
    <property type="match status" value="1"/>
</dbReference>
<dbReference type="PANTHER" id="PTHR21089:SF1">
    <property type="entry name" value="BIFUNCTIONAL 3-DEHYDROQUINATE DEHYDRATASE_SHIKIMATE DEHYDROGENASE, CHLOROPLASTIC"/>
    <property type="match status" value="1"/>
</dbReference>
<dbReference type="GO" id="GO:0008652">
    <property type="term" value="P:amino acid biosynthetic process"/>
    <property type="evidence" value="ECO:0007669"/>
    <property type="project" value="UniProtKB-KW"/>
</dbReference>
<keyword evidence="4 8" id="KW-0521">NADP</keyword>
<evidence type="ECO:0000313" key="13">
    <source>
        <dbReference type="Proteomes" id="UP000091979"/>
    </source>
</evidence>
<dbReference type="PANTHER" id="PTHR21089">
    <property type="entry name" value="SHIKIMATE DEHYDROGENASE"/>
    <property type="match status" value="1"/>
</dbReference>
<dbReference type="InterPro" id="IPR041121">
    <property type="entry name" value="SDH_C"/>
</dbReference>
<feature type="active site" description="Proton acceptor" evidence="8">
    <location>
        <position position="93"/>
    </location>
</feature>
<dbReference type="HAMAP" id="MF_00222">
    <property type="entry name" value="Shikimate_DH_AroE"/>
    <property type="match status" value="1"/>
</dbReference>
<evidence type="ECO:0000256" key="8">
    <source>
        <dbReference type="HAMAP-Rule" id="MF_00222"/>
    </source>
</evidence>
<sequence>MATVFNHTTITCADVSTSTEGKNMNAIPEKLYGIIGHPLGHTMSPALHNSGFSMFSLPSVYMAFPTPPEKLADFMTAFRTLPLYGASVTIPHKETVMEYVDRITPRATLVGAVNTLYWDNGVLVGDNTDVLGFMAPLIDSPATYSRALVLGAGGAAKAVLAGLKELGVHNVTICNRTAHRAASLAVQFDVDCVDWDARGIVEADLVINTTPMGMAGDHVDKTTFAEEMFTGKGTAYDLVYNPLETVFLRTAKAAGWETIDGLHMFAAQGAEQFRLWTGENIPHDHIRNLVTDMLNL</sequence>
<dbReference type="UniPathway" id="UPA00053">
    <property type="reaction ID" value="UER00087"/>
</dbReference>
<accession>A0A1B7XH15</accession>
<dbReference type="GO" id="GO:0009423">
    <property type="term" value="P:chorismate biosynthetic process"/>
    <property type="evidence" value="ECO:0007669"/>
    <property type="project" value="UniProtKB-UniRule"/>
</dbReference>
<dbReference type="Gene3D" id="3.40.50.720">
    <property type="entry name" value="NAD(P)-binding Rossmann-like Domain"/>
    <property type="match status" value="1"/>
</dbReference>
<feature type="binding site" evidence="8">
    <location>
        <position position="268"/>
    </location>
    <ligand>
        <name>shikimate</name>
        <dbReference type="ChEBI" id="CHEBI:36208"/>
    </ligand>
</feature>
<comment type="function">
    <text evidence="8">Involved in the biosynthesis of the chorismate, which leads to the biosynthesis of aromatic amino acids. Catalyzes the reversible NADPH linked reduction of 3-dehydroshikimate (DHSA) to yield shikimate (SA).</text>
</comment>
<feature type="domain" description="SDH C-terminal" evidence="11">
    <location>
        <begin position="261"/>
        <end position="290"/>
    </location>
</feature>
<dbReference type="GO" id="GO:0004764">
    <property type="term" value="F:shikimate 3-dehydrogenase (NADP+) activity"/>
    <property type="evidence" value="ECO:0007669"/>
    <property type="project" value="UniProtKB-UniRule"/>
</dbReference>
<dbReference type="CDD" id="cd01065">
    <property type="entry name" value="NAD_bind_Shikimate_DH"/>
    <property type="match status" value="1"/>
</dbReference>
<gene>
    <name evidence="8" type="primary">aroE</name>
    <name evidence="12" type="ORF">SP90_04760</name>
</gene>
<proteinExistence type="inferred from homology"/>
<name>A0A1B7XH15_9BACT</name>
<evidence type="ECO:0000259" key="9">
    <source>
        <dbReference type="Pfam" id="PF01488"/>
    </source>
</evidence>
<dbReference type="InterPro" id="IPR011342">
    <property type="entry name" value="Shikimate_DH"/>
</dbReference>
<feature type="binding site" evidence="8">
    <location>
        <position position="114"/>
    </location>
    <ligand>
        <name>shikimate</name>
        <dbReference type="ChEBI" id="CHEBI:36208"/>
    </ligand>
</feature>
<dbReference type="Proteomes" id="UP000091979">
    <property type="component" value="Unassembled WGS sequence"/>
</dbReference>
<evidence type="ECO:0000259" key="10">
    <source>
        <dbReference type="Pfam" id="PF08501"/>
    </source>
</evidence>
<evidence type="ECO:0000256" key="4">
    <source>
        <dbReference type="ARBA" id="ARBA00022857"/>
    </source>
</evidence>
<dbReference type="NCBIfam" id="TIGR00507">
    <property type="entry name" value="aroE"/>
    <property type="match status" value="1"/>
</dbReference>
<dbReference type="InterPro" id="IPR036291">
    <property type="entry name" value="NAD(P)-bd_dom_sf"/>
</dbReference>
<dbReference type="Gene3D" id="3.40.50.10860">
    <property type="entry name" value="Leucine Dehydrogenase, chain A, domain 1"/>
    <property type="match status" value="1"/>
</dbReference>
<dbReference type="GO" id="GO:0050661">
    <property type="term" value="F:NADP binding"/>
    <property type="evidence" value="ECO:0007669"/>
    <property type="project" value="InterPro"/>
</dbReference>
<dbReference type="SUPFAM" id="SSF53223">
    <property type="entry name" value="Aminoacid dehydrogenase-like, N-terminal domain"/>
    <property type="match status" value="1"/>
</dbReference>
<dbReference type="Pfam" id="PF18317">
    <property type="entry name" value="SDH_C"/>
    <property type="match status" value="1"/>
</dbReference>
<dbReference type="InterPro" id="IPR013708">
    <property type="entry name" value="Shikimate_DH-bd_N"/>
</dbReference>
<feature type="binding site" evidence="8">
    <location>
        <begin position="42"/>
        <end position="44"/>
    </location>
    <ligand>
        <name>shikimate</name>
        <dbReference type="ChEBI" id="CHEBI:36208"/>
    </ligand>
</feature>
<dbReference type="GO" id="GO:0009073">
    <property type="term" value="P:aromatic amino acid family biosynthetic process"/>
    <property type="evidence" value="ECO:0007669"/>
    <property type="project" value="UniProtKB-KW"/>
</dbReference>
<dbReference type="GO" id="GO:0005829">
    <property type="term" value="C:cytosol"/>
    <property type="evidence" value="ECO:0007669"/>
    <property type="project" value="TreeGrafter"/>
</dbReference>
<dbReference type="PATRIC" id="fig|1560234.3.peg.2911"/>
<evidence type="ECO:0000256" key="2">
    <source>
        <dbReference type="ARBA" id="ARBA00012962"/>
    </source>
</evidence>
<evidence type="ECO:0000256" key="7">
    <source>
        <dbReference type="ARBA" id="ARBA00049442"/>
    </source>
</evidence>